<dbReference type="Proteomes" id="UP000183376">
    <property type="component" value="Chromosome I"/>
</dbReference>
<dbReference type="eggNOG" id="COG0640">
    <property type="taxonomic scope" value="Bacteria"/>
</dbReference>
<dbReference type="OrthoDB" id="7945987at2"/>
<dbReference type="RefSeq" id="WP_043813834.1">
    <property type="nucleotide sequence ID" value="NZ_JOEF01000035.1"/>
</dbReference>
<dbReference type="AlphaFoldDB" id="A0A1G9TDL8"/>
<dbReference type="STRING" id="211114.SAMN04489726_1696"/>
<reference evidence="2 3" key="1">
    <citation type="submission" date="2016-10" db="EMBL/GenBank/DDBJ databases">
        <authorList>
            <person name="de Groot N.N."/>
        </authorList>
    </citation>
    <scope>NUCLEOTIDE SEQUENCE [LARGE SCALE GENOMIC DNA]</scope>
    <source>
        <strain evidence="2 3">DSM 44149</strain>
    </source>
</reference>
<protein>
    <submittedName>
        <fullName evidence="2">Helix-turn-helix domain-containing protein</fullName>
    </submittedName>
</protein>
<name>A0A1G9TDL8_ALLAB</name>
<dbReference type="InterPro" id="IPR036390">
    <property type="entry name" value="WH_DNA-bd_sf"/>
</dbReference>
<evidence type="ECO:0000313" key="3">
    <source>
        <dbReference type="Proteomes" id="UP000183376"/>
    </source>
</evidence>
<accession>A0A1G9TDL8</accession>
<dbReference type="Gene3D" id="1.10.10.10">
    <property type="entry name" value="Winged helix-like DNA-binding domain superfamily/Winged helix DNA-binding domain"/>
    <property type="match status" value="1"/>
</dbReference>
<gene>
    <name evidence="2" type="ORF">SAMN04489726_1696</name>
</gene>
<dbReference type="CDD" id="cd00090">
    <property type="entry name" value="HTH_ARSR"/>
    <property type="match status" value="1"/>
</dbReference>
<dbReference type="SUPFAM" id="SSF46785">
    <property type="entry name" value="Winged helix' DNA-binding domain"/>
    <property type="match status" value="1"/>
</dbReference>
<dbReference type="EMBL" id="LT629701">
    <property type="protein sequence ID" value="SDM45255.1"/>
    <property type="molecule type" value="Genomic_DNA"/>
</dbReference>
<dbReference type="SMART" id="SM00418">
    <property type="entry name" value="HTH_ARSR"/>
    <property type="match status" value="1"/>
</dbReference>
<evidence type="ECO:0000259" key="1">
    <source>
        <dbReference type="SMART" id="SM00418"/>
    </source>
</evidence>
<dbReference type="InterPro" id="IPR036388">
    <property type="entry name" value="WH-like_DNA-bd_sf"/>
</dbReference>
<dbReference type="Pfam" id="PF12840">
    <property type="entry name" value="HTH_20"/>
    <property type="match status" value="1"/>
</dbReference>
<dbReference type="InterPro" id="IPR001845">
    <property type="entry name" value="HTH_ArsR_DNA-bd_dom"/>
</dbReference>
<keyword evidence="3" id="KW-1185">Reference proteome</keyword>
<organism evidence="2 3">
    <name type="scientific">Allokutzneria albata</name>
    <name type="common">Kibdelosporangium albatum</name>
    <dbReference type="NCBI Taxonomy" id="211114"/>
    <lineage>
        <taxon>Bacteria</taxon>
        <taxon>Bacillati</taxon>
        <taxon>Actinomycetota</taxon>
        <taxon>Actinomycetes</taxon>
        <taxon>Pseudonocardiales</taxon>
        <taxon>Pseudonocardiaceae</taxon>
        <taxon>Allokutzneria</taxon>
    </lineage>
</organism>
<dbReference type="GO" id="GO:0003700">
    <property type="term" value="F:DNA-binding transcription factor activity"/>
    <property type="evidence" value="ECO:0007669"/>
    <property type="project" value="InterPro"/>
</dbReference>
<proteinExistence type="predicted"/>
<sequence length="176" mass="19500">MSRPTRTATVAELKVLGHPLRWRILRLCLDQALTNQQIAQRLEMSPATTLRHVRALVTAEFLEAQEVRTGARGALERPYRATGRTRGLVALDLDAAELVQQMDLALLSAHRAELAQAGPDASRDIARGVLRLNAESQAELNRRLGTLLAEFEAREDPAGEPLSYLWSLALRPPHQS</sequence>
<feature type="domain" description="HTH arsR-type" evidence="1">
    <location>
        <begin position="11"/>
        <end position="104"/>
    </location>
</feature>
<dbReference type="InterPro" id="IPR011991">
    <property type="entry name" value="ArsR-like_HTH"/>
</dbReference>
<evidence type="ECO:0000313" key="2">
    <source>
        <dbReference type="EMBL" id="SDM45255.1"/>
    </source>
</evidence>